<accession>M0E1A6</accession>
<keyword evidence="5" id="KW-0067">ATP-binding</keyword>
<reference evidence="16 17" key="1">
    <citation type="journal article" date="2014" name="PLoS Genet.">
        <title>Phylogenetically driven sequencing of extremely halophilic archaea reveals strategies for static and dynamic osmo-response.</title>
        <authorList>
            <person name="Becker E.A."/>
            <person name="Seitzer P.M."/>
            <person name="Tritt A."/>
            <person name="Larsen D."/>
            <person name="Krusor M."/>
            <person name="Yao A.I."/>
            <person name="Wu D."/>
            <person name="Madern D."/>
            <person name="Eisen J.A."/>
            <person name="Darling A.E."/>
            <person name="Facciotti M.T."/>
        </authorList>
    </citation>
    <scope>NUCLEOTIDE SEQUENCE [LARGE SCALE GENOMIC DNA]</scope>
    <source>
        <strain evidence="16 17">DSM 19288</strain>
    </source>
</reference>
<evidence type="ECO:0000256" key="4">
    <source>
        <dbReference type="ARBA" id="ARBA00022741"/>
    </source>
</evidence>
<comment type="subunit">
    <text evidence="12">The complex is composed of two ATP-binding proteins (XacJ and XacK), two transmembrane proteins (XacH and XacI) and a solute-binding protein (XacG).</text>
</comment>
<dbReference type="AlphaFoldDB" id="M0E1A6"/>
<gene>
    <name evidence="16" type="ORF">C463_14160</name>
</gene>
<name>M0E1A6_9EURY</name>
<evidence type="ECO:0000256" key="12">
    <source>
        <dbReference type="ARBA" id="ARBA00065962"/>
    </source>
</evidence>
<dbReference type="GO" id="GO:0055052">
    <property type="term" value="C:ATP-binding cassette (ABC) transporter complex, substrate-binding subunit-containing"/>
    <property type="evidence" value="ECO:0007669"/>
    <property type="project" value="TreeGrafter"/>
</dbReference>
<comment type="caution">
    <text evidence="16">The sequence shown here is derived from an EMBL/GenBank/DDBJ whole genome shotgun (WGS) entry which is preliminary data.</text>
</comment>
<dbReference type="EC" id="7.5.2.13" evidence="13"/>
<dbReference type="FunFam" id="3.40.50.300:FF:000042">
    <property type="entry name" value="Maltose/maltodextrin ABC transporter, ATP-binding protein"/>
    <property type="match status" value="1"/>
</dbReference>
<dbReference type="InterPro" id="IPR012340">
    <property type="entry name" value="NA-bd_OB-fold"/>
</dbReference>
<keyword evidence="7" id="KW-0472">Membrane</keyword>
<evidence type="ECO:0000256" key="9">
    <source>
        <dbReference type="ARBA" id="ARBA00051890"/>
    </source>
</evidence>
<evidence type="ECO:0000256" key="11">
    <source>
        <dbReference type="ARBA" id="ARBA00061029"/>
    </source>
</evidence>
<feature type="domain" description="ABC transporter" evidence="15">
    <location>
        <begin position="1"/>
        <end position="188"/>
    </location>
</feature>
<evidence type="ECO:0000256" key="13">
    <source>
        <dbReference type="ARBA" id="ARBA00066315"/>
    </source>
</evidence>
<dbReference type="InterPro" id="IPR003439">
    <property type="entry name" value="ABC_transporter-like_ATP-bd"/>
</dbReference>
<dbReference type="InterPro" id="IPR008995">
    <property type="entry name" value="Mo/tungstate-bd_C_term_dom"/>
</dbReference>
<dbReference type="EMBL" id="AOJK01000067">
    <property type="protein sequence ID" value="ELZ40742.1"/>
    <property type="molecule type" value="Genomic_DNA"/>
</dbReference>
<dbReference type="Pfam" id="PF00005">
    <property type="entry name" value="ABC_tran"/>
    <property type="match status" value="1"/>
</dbReference>
<dbReference type="PANTHER" id="PTHR43875:SF15">
    <property type="entry name" value="TREHALOSE IMPORT ATP-BINDING PROTEIN SUGC"/>
    <property type="match status" value="1"/>
</dbReference>
<evidence type="ECO:0000256" key="3">
    <source>
        <dbReference type="ARBA" id="ARBA00022475"/>
    </source>
</evidence>
<comment type="subcellular location">
    <subcellularLocation>
        <location evidence="1">Cell membrane</location>
        <topology evidence="1">Peripheral membrane protein</topology>
    </subcellularLocation>
</comment>
<keyword evidence="4" id="KW-0547">Nucleotide-binding</keyword>
<dbReference type="SUPFAM" id="SSF50331">
    <property type="entry name" value="MOP-like"/>
    <property type="match status" value="1"/>
</dbReference>
<evidence type="ECO:0000313" key="17">
    <source>
        <dbReference type="Proteomes" id="UP000011586"/>
    </source>
</evidence>
<organism evidence="16 17">
    <name type="scientific">Halorubrum californiense DSM 19288</name>
    <dbReference type="NCBI Taxonomy" id="1227465"/>
    <lineage>
        <taxon>Archaea</taxon>
        <taxon>Methanobacteriati</taxon>
        <taxon>Methanobacteriota</taxon>
        <taxon>Stenosarchaea group</taxon>
        <taxon>Halobacteria</taxon>
        <taxon>Halobacteriales</taxon>
        <taxon>Haloferacaceae</taxon>
        <taxon>Halorubrum</taxon>
    </lineage>
</organism>
<dbReference type="Pfam" id="PF08402">
    <property type="entry name" value="TOBE_2"/>
    <property type="match status" value="1"/>
</dbReference>
<evidence type="ECO:0000256" key="8">
    <source>
        <dbReference type="ARBA" id="ARBA00050355"/>
    </source>
</evidence>
<sequence>MIAGLEQPTEGSIYIGGEDVTHQSPSERSIAMVFQNYALYRTMNVRENIGYGLKHSSSLSADERTTKVREIAEMFDIDGLLDREVSELSGGQKQRVALGRALVRDPDVFLLDEPLSSLDAKLRSRMRTELQHIQQELGVTTVYVTHDQKEAMTMGDELAILNDGELQQTGTPEATYARPTNRFVASFLGSPSMNLLNVNTEHRTGGVTCLLNEQELVSLSDDGQATDRSVQLGIRPEDLELLAEPPNDAVTGTVRHVEYQGNDNFVQIEFVNSTLTCIVPTVVQLSPGETVGLNFPSDHVHLFDMETGDTIRTPPVDPGEYRNQSGALSADHGESEPQSGE</sequence>
<keyword evidence="6" id="KW-1278">Translocase</keyword>
<evidence type="ECO:0000259" key="15">
    <source>
        <dbReference type="PROSITE" id="PS50893"/>
    </source>
</evidence>
<dbReference type="STRING" id="1227465.C463_14160"/>
<dbReference type="GO" id="GO:0005524">
    <property type="term" value="F:ATP binding"/>
    <property type="evidence" value="ECO:0007669"/>
    <property type="project" value="UniProtKB-KW"/>
</dbReference>
<dbReference type="Gene3D" id="3.40.50.300">
    <property type="entry name" value="P-loop containing nucleotide triphosphate hydrolases"/>
    <property type="match status" value="1"/>
</dbReference>
<dbReference type="Gene3D" id="2.40.50.100">
    <property type="match status" value="1"/>
</dbReference>
<dbReference type="InterPro" id="IPR013611">
    <property type="entry name" value="Transp-assoc_OB_typ2"/>
</dbReference>
<evidence type="ECO:0000256" key="14">
    <source>
        <dbReference type="SAM" id="MobiDB-lite"/>
    </source>
</evidence>
<dbReference type="GO" id="GO:0022857">
    <property type="term" value="F:transmembrane transporter activity"/>
    <property type="evidence" value="ECO:0007669"/>
    <property type="project" value="InterPro"/>
</dbReference>
<protein>
    <recommendedName>
        <fullName evidence="13">ABC-type D-xylose/L-arabinose transporter</fullName>
        <ecNumber evidence="13">7.5.2.13</ecNumber>
    </recommendedName>
</protein>
<dbReference type="InterPro" id="IPR027417">
    <property type="entry name" value="P-loop_NTPase"/>
</dbReference>
<dbReference type="GO" id="GO:0016887">
    <property type="term" value="F:ATP hydrolysis activity"/>
    <property type="evidence" value="ECO:0007669"/>
    <property type="project" value="InterPro"/>
</dbReference>
<dbReference type="PANTHER" id="PTHR43875">
    <property type="entry name" value="MALTODEXTRIN IMPORT ATP-BINDING PROTEIN MSMX"/>
    <property type="match status" value="1"/>
</dbReference>
<keyword evidence="3" id="KW-1003">Cell membrane</keyword>
<dbReference type="Proteomes" id="UP000011586">
    <property type="component" value="Unassembled WGS sequence"/>
</dbReference>
<evidence type="ECO:0000256" key="5">
    <source>
        <dbReference type="ARBA" id="ARBA00022840"/>
    </source>
</evidence>
<evidence type="ECO:0000256" key="7">
    <source>
        <dbReference type="ARBA" id="ARBA00023136"/>
    </source>
</evidence>
<evidence type="ECO:0000256" key="1">
    <source>
        <dbReference type="ARBA" id="ARBA00004202"/>
    </source>
</evidence>
<dbReference type="Gene3D" id="2.40.50.140">
    <property type="entry name" value="Nucleic acid-binding proteins"/>
    <property type="match status" value="1"/>
</dbReference>
<dbReference type="PROSITE" id="PS00211">
    <property type="entry name" value="ABC_TRANSPORTER_1"/>
    <property type="match status" value="1"/>
</dbReference>
<dbReference type="SUPFAM" id="SSF52540">
    <property type="entry name" value="P-loop containing nucleoside triphosphate hydrolases"/>
    <property type="match status" value="1"/>
</dbReference>
<feature type="region of interest" description="Disordered" evidence="14">
    <location>
        <begin position="308"/>
        <end position="341"/>
    </location>
</feature>
<dbReference type="InterPro" id="IPR047641">
    <property type="entry name" value="ABC_transpr_MalK/UgpC-like"/>
</dbReference>
<evidence type="ECO:0000256" key="10">
    <source>
        <dbReference type="ARBA" id="ARBA00053454"/>
    </source>
</evidence>
<proteinExistence type="inferred from homology"/>
<evidence type="ECO:0000256" key="6">
    <source>
        <dbReference type="ARBA" id="ARBA00022967"/>
    </source>
</evidence>
<comment type="catalytic activity">
    <reaction evidence="8">
        <text>D-xylose(out) + ATP + H2O = D-xylose(in) + ADP + phosphate + H(+)</text>
        <dbReference type="Rhea" id="RHEA:29899"/>
        <dbReference type="ChEBI" id="CHEBI:15377"/>
        <dbReference type="ChEBI" id="CHEBI:15378"/>
        <dbReference type="ChEBI" id="CHEBI:30616"/>
        <dbReference type="ChEBI" id="CHEBI:43474"/>
        <dbReference type="ChEBI" id="CHEBI:53455"/>
        <dbReference type="ChEBI" id="CHEBI:456216"/>
        <dbReference type="EC" id="7.5.2.13"/>
    </reaction>
    <physiologicalReaction direction="left-to-right" evidence="8">
        <dbReference type="Rhea" id="RHEA:29900"/>
    </physiologicalReaction>
</comment>
<keyword evidence="2" id="KW-0813">Transport</keyword>
<keyword evidence="17" id="KW-1185">Reference proteome</keyword>
<evidence type="ECO:0000313" key="16">
    <source>
        <dbReference type="EMBL" id="ELZ40742.1"/>
    </source>
</evidence>
<comment type="function">
    <text evidence="10">Part of the ABC transporter complex XacGHIJK involved in the uptake of xylose and arabinose. Responsible for energy coupling to the transport system.</text>
</comment>
<comment type="similarity">
    <text evidence="11">Belongs to the ABC transporter superfamily. Carbohydrate uptake transporter-1 (CUT1) (TC 3.A.1.1) family.</text>
</comment>
<evidence type="ECO:0000256" key="2">
    <source>
        <dbReference type="ARBA" id="ARBA00022448"/>
    </source>
</evidence>
<comment type="catalytic activity">
    <reaction evidence="9">
        <text>L-arabinose(out) + ATP + H2O = L-arabinose(in) + ADP + phosphate + H(+)</text>
        <dbReference type="Rhea" id="RHEA:30007"/>
        <dbReference type="ChEBI" id="CHEBI:15377"/>
        <dbReference type="ChEBI" id="CHEBI:15378"/>
        <dbReference type="ChEBI" id="CHEBI:17535"/>
        <dbReference type="ChEBI" id="CHEBI:30616"/>
        <dbReference type="ChEBI" id="CHEBI:43474"/>
        <dbReference type="ChEBI" id="CHEBI:456216"/>
        <dbReference type="EC" id="7.5.2.13"/>
    </reaction>
    <physiologicalReaction direction="left-to-right" evidence="9">
        <dbReference type="Rhea" id="RHEA:30008"/>
    </physiologicalReaction>
</comment>
<dbReference type="PROSITE" id="PS50893">
    <property type="entry name" value="ABC_TRANSPORTER_2"/>
    <property type="match status" value="1"/>
</dbReference>
<dbReference type="InterPro" id="IPR017871">
    <property type="entry name" value="ABC_transporter-like_CS"/>
</dbReference>